<dbReference type="RefSeq" id="XP_005820206.1">
    <property type="nucleotide sequence ID" value="XM_005820149.1"/>
</dbReference>
<dbReference type="KEGG" id="gtt:GUITHDRAFT_120591"/>
<reference evidence="2" key="3">
    <citation type="submission" date="2015-06" db="UniProtKB">
        <authorList>
            <consortium name="EnsemblProtists"/>
        </authorList>
    </citation>
    <scope>IDENTIFICATION</scope>
</reference>
<evidence type="ECO:0000313" key="2">
    <source>
        <dbReference type="EnsemblProtists" id="EKX33226"/>
    </source>
</evidence>
<dbReference type="EnsemblProtists" id="EKX33226">
    <property type="protein sequence ID" value="EKX33226"/>
    <property type="gene ID" value="GUITHDRAFT_120591"/>
</dbReference>
<dbReference type="Proteomes" id="UP000011087">
    <property type="component" value="Unassembled WGS sequence"/>
</dbReference>
<reference evidence="3" key="2">
    <citation type="submission" date="2012-11" db="EMBL/GenBank/DDBJ databases">
        <authorList>
            <person name="Kuo A."/>
            <person name="Curtis B.A."/>
            <person name="Tanifuji G."/>
            <person name="Burki F."/>
            <person name="Gruber A."/>
            <person name="Irimia M."/>
            <person name="Maruyama S."/>
            <person name="Arias M.C."/>
            <person name="Ball S.G."/>
            <person name="Gile G.H."/>
            <person name="Hirakawa Y."/>
            <person name="Hopkins J.F."/>
            <person name="Rensing S.A."/>
            <person name="Schmutz J."/>
            <person name="Symeonidi A."/>
            <person name="Elias M."/>
            <person name="Eveleigh R.J."/>
            <person name="Herman E.K."/>
            <person name="Klute M.J."/>
            <person name="Nakayama T."/>
            <person name="Obornik M."/>
            <person name="Reyes-Prieto A."/>
            <person name="Armbrust E.V."/>
            <person name="Aves S.J."/>
            <person name="Beiko R.G."/>
            <person name="Coutinho P."/>
            <person name="Dacks J.B."/>
            <person name="Durnford D.G."/>
            <person name="Fast N.M."/>
            <person name="Green B.R."/>
            <person name="Grisdale C."/>
            <person name="Hempe F."/>
            <person name="Henrissat B."/>
            <person name="Hoppner M.P."/>
            <person name="Ishida K.-I."/>
            <person name="Kim E."/>
            <person name="Koreny L."/>
            <person name="Kroth P.G."/>
            <person name="Liu Y."/>
            <person name="Malik S.-B."/>
            <person name="Maier U.G."/>
            <person name="McRose D."/>
            <person name="Mock T."/>
            <person name="Neilson J.A."/>
            <person name="Onodera N.T."/>
            <person name="Poole A.M."/>
            <person name="Pritham E.J."/>
            <person name="Richards T.A."/>
            <person name="Rocap G."/>
            <person name="Roy S.W."/>
            <person name="Sarai C."/>
            <person name="Schaack S."/>
            <person name="Shirato S."/>
            <person name="Slamovits C.H."/>
            <person name="Spencer D.F."/>
            <person name="Suzuki S."/>
            <person name="Worden A.Z."/>
            <person name="Zauner S."/>
            <person name="Barry K."/>
            <person name="Bell C."/>
            <person name="Bharti A.K."/>
            <person name="Crow J.A."/>
            <person name="Grimwood J."/>
            <person name="Kramer R."/>
            <person name="Lindquist E."/>
            <person name="Lucas S."/>
            <person name="Salamov A."/>
            <person name="McFadden G.I."/>
            <person name="Lane C.E."/>
            <person name="Keeling P.J."/>
            <person name="Gray M.W."/>
            <person name="Grigoriev I.V."/>
            <person name="Archibald J.M."/>
        </authorList>
    </citation>
    <scope>NUCLEOTIDE SEQUENCE</scope>
    <source>
        <strain evidence="3">CCMP2712</strain>
    </source>
</reference>
<keyword evidence="3" id="KW-1185">Reference proteome</keyword>
<evidence type="ECO:0000313" key="1">
    <source>
        <dbReference type="EMBL" id="EKX33226.1"/>
    </source>
</evidence>
<dbReference type="HOGENOM" id="CLU_2065944_0_0_1"/>
<organism evidence="1">
    <name type="scientific">Guillardia theta (strain CCMP2712)</name>
    <name type="common">Cryptophyte</name>
    <dbReference type="NCBI Taxonomy" id="905079"/>
    <lineage>
        <taxon>Eukaryota</taxon>
        <taxon>Cryptophyceae</taxon>
        <taxon>Pyrenomonadales</taxon>
        <taxon>Geminigeraceae</taxon>
        <taxon>Guillardia</taxon>
    </lineage>
</organism>
<dbReference type="AlphaFoldDB" id="L1IAD5"/>
<dbReference type="PaxDb" id="55529-EKX33226"/>
<dbReference type="EMBL" id="JH993150">
    <property type="protein sequence ID" value="EKX33226.1"/>
    <property type="molecule type" value="Genomic_DNA"/>
</dbReference>
<accession>L1IAD5</accession>
<gene>
    <name evidence="1" type="ORF">GUITHDRAFT_120591</name>
</gene>
<proteinExistence type="predicted"/>
<evidence type="ECO:0000313" key="3">
    <source>
        <dbReference type="Proteomes" id="UP000011087"/>
    </source>
</evidence>
<protein>
    <submittedName>
        <fullName evidence="1 2">Uncharacterized protein</fullName>
    </submittedName>
</protein>
<name>L1IAD5_GUITC</name>
<sequence length="119" mass="13958">MPLLLSFHELPFPFTQTSKTSGMADHLNIDKSTIERLYHLRQEDAARSLVTRMYMAMECHGNASKSWDMEPVEPEQNMAPLDMAWVQWYLQIDEFGPVTAERNDFQKYFINLQPMQTVE</sequence>
<dbReference type="GeneID" id="17289956"/>
<reference evidence="1 3" key="1">
    <citation type="journal article" date="2012" name="Nature">
        <title>Algal genomes reveal evolutionary mosaicism and the fate of nucleomorphs.</title>
        <authorList>
            <consortium name="DOE Joint Genome Institute"/>
            <person name="Curtis B.A."/>
            <person name="Tanifuji G."/>
            <person name="Burki F."/>
            <person name="Gruber A."/>
            <person name="Irimia M."/>
            <person name="Maruyama S."/>
            <person name="Arias M.C."/>
            <person name="Ball S.G."/>
            <person name="Gile G.H."/>
            <person name="Hirakawa Y."/>
            <person name="Hopkins J.F."/>
            <person name="Kuo A."/>
            <person name="Rensing S.A."/>
            <person name="Schmutz J."/>
            <person name="Symeonidi A."/>
            <person name="Elias M."/>
            <person name="Eveleigh R.J."/>
            <person name="Herman E.K."/>
            <person name="Klute M.J."/>
            <person name="Nakayama T."/>
            <person name="Obornik M."/>
            <person name="Reyes-Prieto A."/>
            <person name="Armbrust E.V."/>
            <person name="Aves S.J."/>
            <person name="Beiko R.G."/>
            <person name="Coutinho P."/>
            <person name="Dacks J.B."/>
            <person name="Durnford D.G."/>
            <person name="Fast N.M."/>
            <person name="Green B.R."/>
            <person name="Grisdale C.J."/>
            <person name="Hempel F."/>
            <person name="Henrissat B."/>
            <person name="Hoppner M.P."/>
            <person name="Ishida K."/>
            <person name="Kim E."/>
            <person name="Koreny L."/>
            <person name="Kroth P.G."/>
            <person name="Liu Y."/>
            <person name="Malik S.B."/>
            <person name="Maier U.G."/>
            <person name="McRose D."/>
            <person name="Mock T."/>
            <person name="Neilson J.A."/>
            <person name="Onodera N.T."/>
            <person name="Poole A.M."/>
            <person name="Pritham E.J."/>
            <person name="Richards T.A."/>
            <person name="Rocap G."/>
            <person name="Roy S.W."/>
            <person name="Sarai C."/>
            <person name="Schaack S."/>
            <person name="Shirato S."/>
            <person name="Slamovits C.H."/>
            <person name="Spencer D.F."/>
            <person name="Suzuki S."/>
            <person name="Worden A.Z."/>
            <person name="Zauner S."/>
            <person name="Barry K."/>
            <person name="Bell C."/>
            <person name="Bharti A.K."/>
            <person name="Crow J.A."/>
            <person name="Grimwood J."/>
            <person name="Kramer R."/>
            <person name="Lindquist E."/>
            <person name="Lucas S."/>
            <person name="Salamov A."/>
            <person name="McFadden G.I."/>
            <person name="Lane C.E."/>
            <person name="Keeling P.J."/>
            <person name="Gray M.W."/>
            <person name="Grigoriev I.V."/>
            <person name="Archibald J.M."/>
        </authorList>
    </citation>
    <scope>NUCLEOTIDE SEQUENCE</scope>
    <source>
        <strain evidence="1 3">CCMP2712</strain>
    </source>
</reference>